<name>A0ABQ9VTC0_SAGOE</name>
<protein>
    <submittedName>
        <fullName evidence="2">Uncharacterized protein</fullName>
    </submittedName>
</protein>
<reference evidence="2 3" key="1">
    <citation type="submission" date="2023-05" db="EMBL/GenBank/DDBJ databases">
        <title>B98-5 Cell Line De Novo Hybrid Assembly: An Optical Mapping Approach.</title>
        <authorList>
            <person name="Kananen K."/>
            <person name="Auerbach J.A."/>
            <person name="Kautto E."/>
            <person name="Blachly J.S."/>
        </authorList>
    </citation>
    <scope>NUCLEOTIDE SEQUENCE [LARGE SCALE GENOMIC DNA]</scope>
    <source>
        <strain evidence="2">B95-8</strain>
        <tissue evidence="2">Cell line</tissue>
    </source>
</reference>
<keyword evidence="3" id="KW-1185">Reference proteome</keyword>
<feature type="compositionally biased region" description="Pro residues" evidence="1">
    <location>
        <begin position="224"/>
        <end position="242"/>
    </location>
</feature>
<feature type="compositionally biased region" description="Low complexity" evidence="1">
    <location>
        <begin position="243"/>
        <end position="258"/>
    </location>
</feature>
<organism evidence="2 3">
    <name type="scientific">Saguinus oedipus</name>
    <name type="common">Cotton-top tamarin</name>
    <name type="synonym">Oedipomidas oedipus</name>
    <dbReference type="NCBI Taxonomy" id="9490"/>
    <lineage>
        <taxon>Eukaryota</taxon>
        <taxon>Metazoa</taxon>
        <taxon>Chordata</taxon>
        <taxon>Craniata</taxon>
        <taxon>Vertebrata</taxon>
        <taxon>Euteleostomi</taxon>
        <taxon>Mammalia</taxon>
        <taxon>Eutheria</taxon>
        <taxon>Euarchontoglires</taxon>
        <taxon>Primates</taxon>
        <taxon>Haplorrhini</taxon>
        <taxon>Platyrrhini</taxon>
        <taxon>Cebidae</taxon>
        <taxon>Callitrichinae</taxon>
        <taxon>Saguinus</taxon>
    </lineage>
</organism>
<dbReference type="EMBL" id="JASSZA010000005">
    <property type="protein sequence ID" value="KAK2112386.1"/>
    <property type="molecule type" value="Genomic_DNA"/>
</dbReference>
<evidence type="ECO:0000256" key="1">
    <source>
        <dbReference type="SAM" id="MobiDB-lite"/>
    </source>
</evidence>
<evidence type="ECO:0000313" key="3">
    <source>
        <dbReference type="Proteomes" id="UP001266305"/>
    </source>
</evidence>
<sequence>MDGPHNSRGPSTGAPHFRTLHRRHQQPPSCALHLSRPGRPTLWPAPADYGSCALRVLTPPRNLGSRSGERPGMGTRVWDSTLPSSRRPRELGSAGRPGLQEGVTRGTVPAAPRAGPHPPHPHTGTPGTLAEAQVPASRGRGRRAGTQTPTAGGGASARSTPTRPPIRLGPAAAPEAARCSGSPLPSPTPRSLRHLPGPPSSAHVTRRRPAHAAGGRGRGALPGPTGPRPIPPLTPPPPPPRPGAAEARAGPGDPDGAADFYIREARPTWAAGARLGRSWVRAVHARRSSVRPVPTSALEDFPR</sequence>
<feature type="region of interest" description="Disordered" evidence="1">
    <location>
        <begin position="59"/>
        <end position="261"/>
    </location>
</feature>
<evidence type="ECO:0000313" key="2">
    <source>
        <dbReference type="EMBL" id="KAK2112386.1"/>
    </source>
</evidence>
<gene>
    <name evidence="2" type="ORF">P7K49_012133</name>
</gene>
<dbReference type="Proteomes" id="UP001266305">
    <property type="component" value="Unassembled WGS sequence"/>
</dbReference>
<proteinExistence type="predicted"/>
<comment type="caution">
    <text evidence="2">The sequence shown here is derived from an EMBL/GenBank/DDBJ whole genome shotgun (WGS) entry which is preliminary data.</text>
</comment>
<feature type="region of interest" description="Disordered" evidence="1">
    <location>
        <begin position="1"/>
        <end position="31"/>
    </location>
</feature>
<accession>A0ABQ9VTC0</accession>